<dbReference type="GO" id="GO:0008478">
    <property type="term" value="F:pyridoxal kinase activity"/>
    <property type="evidence" value="ECO:0007669"/>
    <property type="project" value="UniProtKB-EC"/>
</dbReference>
<dbReference type="Pfam" id="PF08543">
    <property type="entry name" value="Phos_pyr_kin"/>
    <property type="match status" value="1"/>
</dbReference>
<feature type="region of interest" description="Disordered" evidence="7">
    <location>
        <begin position="321"/>
        <end position="347"/>
    </location>
</feature>
<gene>
    <name evidence="9" type="ORF">EJ05DRAFT_502108</name>
</gene>
<evidence type="ECO:0000256" key="3">
    <source>
        <dbReference type="ARBA" id="ARBA00022679"/>
    </source>
</evidence>
<dbReference type="CDD" id="cd01173">
    <property type="entry name" value="pyridoxal_pyridoxamine_kinase"/>
    <property type="match status" value="1"/>
</dbReference>
<keyword evidence="3" id="KW-0808">Transferase</keyword>
<dbReference type="OrthoDB" id="2104723at2759"/>
<evidence type="ECO:0000259" key="8">
    <source>
        <dbReference type="Pfam" id="PF08543"/>
    </source>
</evidence>
<reference evidence="9" key="1">
    <citation type="journal article" date="2020" name="Stud. Mycol.">
        <title>101 Dothideomycetes genomes: a test case for predicting lifestyles and emergence of pathogens.</title>
        <authorList>
            <person name="Haridas S."/>
            <person name="Albert R."/>
            <person name="Binder M."/>
            <person name="Bloem J."/>
            <person name="Labutti K."/>
            <person name="Salamov A."/>
            <person name="Andreopoulos B."/>
            <person name="Baker S."/>
            <person name="Barry K."/>
            <person name="Bills G."/>
            <person name="Bluhm B."/>
            <person name="Cannon C."/>
            <person name="Castanera R."/>
            <person name="Culley D."/>
            <person name="Daum C."/>
            <person name="Ezra D."/>
            <person name="Gonzalez J."/>
            <person name="Henrissat B."/>
            <person name="Kuo A."/>
            <person name="Liang C."/>
            <person name="Lipzen A."/>
            <person name="Lutzoni F."/>
            <person name="Magnuson J."/>
            <person name="Mondo S."/>
            <person name="Nolan M."/>
            <person name="Ohm R."/>
            <person name="Pangilinan J."/>
            <person name="Park H.-J."/>
            <person name="Ramirez L."/>
            <person name="Alfaro M."/>
            <person name="Sun H."/>
            <person name="Tritt A."/>
            <person name="Yoshinaga Y."/>
            <person name="Zwiers L.-H."/>
            <person name="Turgeon B."/>
            <person name="Goodwin S."/>
            <person name="Spatafora J."/>
            <person name="Crous P."/>
            <person name="Grigoriev I."/>
        </authorList>
    </citation>
    <scope>NUCLEOTIDE SEQUENCE</scope>
    <source>
        <strain evidence="9">CBS 121739</strain>
    </source>
</reference>
<dbReference type="RefSeq" id="XP_033599062.1">
    <property type="nucleotide sequence ID" value="XM_033747204.1"/>
</dbReference>
<evidence type="ECO:0000313" key="10">
    <source>
        <dbReference type="Proteomes" id="UP000799437"/>
    </source>
</evidence>
<evidence type="ECO:0000256" key="4">
    <source>
        <dbReference type="ARBA" id="ARBA00022741"/>
    </source>
</evidence>
<evidence type="ECO:0000313" key="9">
    <source>
        <dbReference type="EMBL" id="KAF2756611.1"/>
    </source>
</evidence>
<dbReference type="Proteomes" id="UP000799437">
    <property type="component" value="Unassembled WGS sequence"/>
</dbReference>
<evidence type="ECO:0000256" key="7">
    <source>
        <dbReference type="SAM" id="MobiDB-lite"/>
    </source>
</evidence>
<feature type="domain" description="Pyridoxamine kinase/Phosphomethylpyrimidine kinase" evidence="8">
    <location>
        <begin position="118"/>
        <end position="235"/>
    </location>
</feature>
<comment type="similarity">
    <text evidence="1">Belongs to the pyridoxine kinase family.</text>
</comment>
<proteinExistence type="inferred from homology"/>
<protein>
    <recommendedName>
        <fullName evidence="2">pyridoxal kinase</fullName>
        <ecNumber evidence="2">2.7.1.35</ecNumber>
    </recommendedName>
</protein>
<keyword evidence="10" id="KW-1185">Reference proteome</keyword>
<dbReference type="GO" id="GO:0009443">
    <property type="term" value="P:pyridoxal 5'-phosphate salvage"/>
    <property type="evidence" value="ECO:0007669"/>
    <property type="project" value="InterPro"/>
</dbReference>
<dbReference type="PANTHER" id="PTHR10534:SF2">
    <property type="entry name" value="PYRIDOXAL KINASE"/>
    <property type="match status" value="1"/>
</dbReference>
<name>A0A6A6W6B4_9PEZI</name>
<dbReference type="EMBL" id="ML996575">
    <property type="protein sequence ID" value="KAF2756611.1"/>
    <property type="molecule type" value="Genomic_DNA"/>
</dbReference>
<dbReference type="GeneID" id="54488258"/>
<sequence length="400" mass="42624">MSSPGVPETSVLAIASHVAYGYVGNTMATFVMQSLGCEVTAINTVHYSNHTGYKQFKGRKATADEILDLYAGLAQSGLNDAFDVLLSGYIPSADAVAAVGKIARDLRLLGARRPGGFFWVLDPVMGDQGRLYVPKACVPAYKALLPSADLILPNQFEAELLSDTKITDLSSLARAVHVLHRVHGVPHVVITSLRLDHTSTYKTTDAEPGEEKKEEEEEEAQQQTLTIIGSTSTTSHKPRLFRIDVPAYPIFFSGTGDMFAALAVARLREAVAEAGLLRVRSWKSGDEVRSGEGLPLARACERVCASMGAVLGKTAVGVRGWEGREGERGGGGGGKGDGDNGEGEGVERARHLARTRAAEVKVVRNVEDLRVPPGVERFRARAVDVDVDFDADVGVGGGQG</sequence>
<evidence type="ECO:0000256" key="6">
    <source>
        <dbReference type="ARBA" id="ARBA00022840"/>
    </source>
</evidence>
<dbReference type="InterPro" id="IPR029056">
    <property type="entry name" value="Ribokinase-like"/>
</dbReference>
<dbReference type="NCBIfam" id="TIGR00687">
    <property type="entry name" value="pyridox_kin"/>
    <property type="match status" value="1"/>
</dbReference>
<evidence type="ECO:0000256" key="1">
    <source>
        <dbReference type="ARBA" id="ARBA00008805"/>
    </source>
</evidence>
<dbReference type="GO" id="GO:0005829">
    <property type="term" value="C:cytosol"/>
    <property type="evidence" value="ECO:0007669"/>
    <property type="project" value="TreeGrafter"/>
</dbReference>
<evidence type="ECO:0000256" key="2">
    <source>
        <dbReference type="ARBA" id="ARBA00012104"/>
    </source>
</evidence>
<dbReference type="PANTHER" id="PTHR10534">
    <property type="entry name" value="PYRIDOXAL KINASE"/>
    <property type="match status" value="1"/>
</dbReference>
<organism evidence="9 10">
    <name type="scientific">Pseudovirgaria hyperparasitica</name>
    <dbReference type="NCBI Taxonomy" id="470096"/>
    <lineage>
        <taxon>Eukaryota</taxon>
        <taxon>Fungi</taxon>
        <taxon>Dikarya</taxon>
        <taxon>Ascomycota</taxon>
        <taxon>Pezizomycotina</taxon>
        <taxon>Dothideomycetes</taxon>
        <taxon>Dothideomycetes incertae sedis</taxon>
        <taxon>Acrospermales</taxon>
        <taxon>Acrospermaceae</taxon>
        <taxon>Pseudovirgaria</taxon>
    </lineage>
</organism>
<evidence type="ECO:0000256" key="5">
    <source>
        <dbReference type="ARBA" id="ARBA00022777"/>
    </source>
</evidence>
<dbReference type="SUPFAM" id="SSF53613">
    <property type="entry name" value="Ribokinase-like"/>
    <property type="match status" value="1"/>
</dbReference>
<dbReference type="InterPro" id="IPR013749">
    <property type="entry name" value="PM/HMP-P_kinase-1"/>
</dbReference>
<dbReference type="EC" id="2.7.1.35" evidence="2"/>
<dbReference type="Gene3D" id="3.40.1190.20">
    <property type="match status" value="1"/>
</dbReference>
<accession>A0A6A6W6B4</accession>
<dbReference type="InterPro" id="IPR004625">
    <property type="entry name" value="PyrdxlKinase"/>
</dbReference>
<dbReference type="AlphaFoldDB" id="A0A6A6W6B4"/>
<keyword evidence="4" id="KW-0547">Nucleotide-binding</keyword>
<dbReference type="GO" id="GO:0005524">
    <property type="term" value="F:ATP binding"/>
    <property type="evidence" value="ECO:0007669"/>
    <property type="project" value="UniProtKB-KW"/>
</dbReference>
<keyword evidence="5 9" id="KW-0418">Kinase</keyword>
<keyword evidence="6" id="KW-0067">ATP-binding</keyword>